<feature type="transmembrane region" description="Helical" evidence="1">
    <location>
        <begin position="343"/>
        <end position="365"/>
    </location>
</feature>
<feature type="transmembrane region" description="Helical" evidence="1">
    <location>
        <begin position="309"/>
        <end position="331"/>
    </location>
</feature>
<evidence type="ECO:0000313" key="3">
    <source>
        <dbReference type="Proteomes" id="UP001306950"/>
    </source>
</evidence>
<comment type="caution">
    <text evidence="2">The sequence shown here is derived from an EMBL/GenBank/DDBJ whole genome shotgun (WGS) entry which is preliminary data.</text>
</comment>
<name>A0ABU7VRV7_9BACL</name>
<feature type="transmembrane region" description="Helical" evidence="1">
    <location>
        <begin position="35"/>
        <end position="52"/>
    </location>
</feature>
<reference evidence="2 3" key="1">
    <citation type="submission" date="2024-02" db="EMBL/GenBank/DDBJ databases">
        <title>A nitrogen-fixing paenibacillus bacterium.</title>
        <authorList>
            <person name="Zhang W.L."/>
            <person name="Chen S.F."/>
        </authorList>
    </citation>
    <scope>NUCLEOTIDE SEQUENCE [LARGE SCALE GENOMIC DNA]</scope>
    <source>
        <strain evidence="2 3">M1</strain>
    </source>
</reference>
<keyword evidence="3" id="KW-1185">Reference proteome</keyword>
<protein>
    <submittedName>
        <fullName evidence="2">DUF4173 domain-containing protein</fullName>
    </submittedName>
</protein>
<dbReference type="EMBL" id="JAZHPZ010000005">
    <property type="protein sequence ID" value="MEF2966505.1"/>
    <property type="molecule type" value="Genomic_DNA"/>
</dbReference>
<dbReference type="RefSeq" id="WP_331846729.1">
    <property type="nucleotide sequence ID" value="NZ_JAZHPZ010000005.1"/>
</dbReference>
<gene>
    <name evidence="2" type="ORF">V3851_11745</name>
</gene>
<feature type="transmembrane region" description="Helical" evidence="1">
    <location>
        <begin position="89"/>
        <end position="108"/>
    </location>
</feature>
<feature type="transmembrane region" description="Helical" evidence="1">
    <location>
        <begin position="403"/>
        <end position="422"/>
    </location>
</feature>
<evidence type="ECO:0000313" key="2">
    <source>
        <dbReference type="EMBL" id="MEF2966505.1"/>
    </source>
</evidence>
<evidence type="ECO:0000256" key="1">
    <source>
        <dbReference type="SAM" id="Phobius"/>
    </source>
</evidence>
<dbReference type="Pfam" id="PF13687">
    <property type="entry name" value="DUF4153"/>
    <property type="match status" value="1"/>
</dbReference>
<keyword evidence="1" id="KW-1133">Transmembrane helix</keyword>
<proteinExistence type="predicted"/>
<organism evidence="2 3">
    <name type="scientific">Paenibacillus haidiansis</name>
    <dbReference type="NCBI Taxonomy" id="1574488"/>
    <lineage>
        <taxon>Bacteria</taxon>
        <taxon>Bacillati</taxon>
        <taxon>Bacillota</taxon>
        <taxon>Bacilli</taxon>
        <taxon>Bacillales</taxon>
        <taxon>Paenibacillaceae</taxon>
        <taxon>Paenibacillus</taxon>
    </lineage>
</organism>
<feature type="transmembrane region" description="Helical" evidence="1">
    <location>
        <begin position="263"/>
        <end position="288"/>
    </location>
</feature>
<sequence length="504" mass="56825">MEEKMEPVSRREGIALLAGFALAAAHQYLFYGNGFGVSVPIFVILFYLYIYVFAKGRLRRPITWFDWLAFAAVLLLSMTFVLFANPLFFALNLLALPCLILLHTTYLLDSERRSWSDPRLIIGALDHLIPQCLRHFGTVFALAGSLTFRKLEEGRRKMLGKVLIGLAFSMPLLMIVISLLSSADGRFDRILTAIPDWLSRHITWEDGLFRLIWIILLGILLFGYLWGFVNPWRYEPQTGANGGNGVPPGGGVDEKIDIRFDPVITATVLISVNIVYLAFVSLQFTYLFGAWRGVLPEGSTYAEYARSGFLELVAVTAINFAILIGTLVFGGEAGTLLRRLNRAMLYILVVCSCIMLVSAYTRLVLYEQAYGYTYIRFLVHAFMIFLGVLLLCAGLRIRYEAVPLGKCFIVIGLVAYVAVNYANMDRFIAAKNIEHYADEGRIDSSYLTGLSADALPMLLSFSREHAPDLNRELRERWQHLRVDDRGWPGFNAAKHRALQALKQK</sequence>
<feature type="transmembrane region" description="Helical" evidence="1">
    <location>
        <begin position="64"/>
        <end position="83"/>
    </location>
</feature>
<keyword evidence="1" id="KW-0472">Membrane</keyword>
<dbReference type="InterPro" id="IPR025291">
    <property type="entry name" value="DUF4153"/>
</dbReference>
<feature type="transmembrane region" description="Helical" evidence="1">
    <location>
        <begin position="162"/>
        <end position="180"/>
    </location>
</feature>
<dbReference type="Proteomes" id="UP001306950">
    <property type="component" value="Unassembled WGS sequence"/>
</dbReference>
<keyword evidence="1" id="KW-0812">Transmembrane</keyword>
<accession>A0ABU7VRV7</accession>
<feature type="transmembrane region" description="Helical" evidence="1">
    <location>
        <begin position="208"/>
        <end position="229"/>
    </location>
</feature>
<feature type="transmembrane region" description="Helical" evidence="1">
    <location>
        <begin position="377"/>
        <end position="397"/>
    </location>
</feature>